<name>A0A6G1H1H4_9PEZI</name>
<evidence type="ECO:0000256" key="1">
    <source>
        <dbReference type="SAM" id="MobiDB-lite"/>
    </source>
</evidence>
<feature type="region of interest" description="Disordered" evidence="1">
    <location>
        <begin position="216"/>
        <end position="303"/>
    </location>
</feature>
<feature type="region of interest" description="Disordered" evidence="1">
    <location>
        <begin position="1"/>
        <end position="142"/>
    </location>
</feature>
<proteinExistence type="predicted"/>
<feature type="compositionally biased region" description="Basic and acidic residues" evidence="1">
    <location>
        <begin position="75"/>
        <end position="86"/>
    </location>
</feature>
<evidence type="ECO:0000313" key="2">
    <source>
        <dbReference type="EMBL" id="KAF1987025.1"/>
    </source>
</evidence>
<keyword evidence="3" id="KW-1185">Reference proteome</keyword>
<dbReference type="AlphaFoldDB" id="A0A6G1H1H4"/>
<sequence>MQIVRTVVRQSQEPQPRGQSVDGPHNRLLKARSRSSRLTSSGSVYDGEQTHVRSLASNNSRVQPINFEESPEPSNPRHRDHLREDSDQPDDSAEVTYEEVLSHANPPHGPSEDVNDFPKTEQTRTELSSEEPDNAPRQWHAASDVQRSVLPFTTPLQAAFAASAAGTSIAKLEFVESSPTNQLIAEMSATKPSNALSCSNRAVPANSASELLRQFKPRRLRNATPPLEAAQQPSKQAKRPRPQTPRSSSTRTIDSFEGFKRQKLSNKSQEKVPQEQPLGDASKVAGPVSTHTHVGSMTASSGYTVPEAAGPSAVPPARIPLTSNCGGPANAAPVCAVPSNTLPTPSNSRPTSAAPPLVAPPLVAPPPTLLNQTPNDPLQNLDNTLSTISIYVPLQQHHHSLRRPKRLRHFQAILCKDRTPDLSNPAIRQRRGCRWVRRRRR</sequence>
<reference evidence="2" key="1">
    <citation type="journal article" date="2020" name="Stud. Mycol.">
        <title>101 Dothideomycetes genomes: a test case for predicting lifestyles and emergence of pathogens.</title>
        <authorList>
            <person name="Haridas S."/>
            <person name="Albert R."/>
            <person name="Binder M."/>
            <person name="Bloem J."/>
            <person name="Labutti K."/>
            <person name="Salamov A."/>
            <person name="Andreopoulos B."/>
            <person name="Baker S."/>
            <person name="Barry K."/>
            <person name="Bills G."/>
            <person name="Bluhm B."/>
            <person name="Cannon C."/>
            <person name="Castanera R."/>
            <person name="Culley D."/>
            <person name="Daum C."/>
            <person name="Ezra D."/>
            <person name="Gonzalez J."/>
            <person name="Henrissat B."/>
            <person name="Kuo A."/>
            <person name="Liang C."/>
            <person name="Lipzen A."/>
            <person name="Lutzoni F."/>
            <person name="Magnuson J."/>
            <person name="Mondo S."/>
            <person name="Nolan M."/>
            <person name="Ohm R."/>
            <person name="Pangilinan J."/>
            <person name="Park H.-J."/>
            <person name="Ramirez L."/>
            <person name="Alfaro M."/>
            <person name="Sun H."/>
            <person name="Tritt A."/>
            <person name="Yoshinaga Y."/>
            <person name="Zwiers L.-H."/>
            <person name="Turgeon B."/>
            <person name="Goodwin S."/>
            <person name="Spatafora J."/>
            <person name="Crous P."/>
            <person name="Grigoriev I."/>
        </authorList>
    </citation>
    <scope>NUCLEOTIDE SEQUENCE</scope>
    <source>
        <strain evidence="2">CBS 113979</strain>
    </source>
</reference>
<gene>
    <name evidence="2" type="ORF">K402DRAFT_61640</name>
</gene>
<dbReference type="EMBL" id="ML977154">
    <property type="protein sequence ID" value="KAF1987025.1"/>
    <property type="molecule type" value="Genomic_DNA"/>
</dbReference>
<protein>
    <submittedName>
        <fullName evidence="2">Uncharacterized protein</fullName>
    </submittedName>
</protein>
<dbReference type="Proteomes" id="UP000800041">
    <property type="component" value="Unassembled WGS sequence"/>
</dbReference>
<evidence type="ECO:0000313" key="3">
    <source>
        <dbReference type="Proteomes" id="UP000800041"/>
    </source>
</evidence>
<feature type="compositionally biased region" description="Acidic residues" evidence="1">
    <location>
        <begin position="87"/>
        <end position="97"/>
    </location>
</feature>
<feature type="compositionally biased region" description="Polar residues" evidence="1">
    <location>
        <begin position="244"/>
        <end position="253"/>
    </location>
</feature>
<organism evidence="2 3">
    <name type="scientific">Aulographum hederae CBS 113979</name>
    <dbReference type="NCBI Taxonomy" id="1176131"/>
    <lineage>
        <taxon>Eukaryota</taxon>
        <taxon>Fungi</taxon>
        <taxon>Dikarya</taxon>
        <taxon>Ascomycota</taxon>
        <taxon>Pezizomycotina</taxon>
        <taxon>Dothideomycetes</taxon>
        <taxon>Pleosporomycetidae</taxon>
        <taxon>Aulographales</taxon>
        <taxon>Aulographaceae</taxon>
    </lineage>
</organism>
<feature type="compositionally biased region" description="Polar residues" evidence="1">
    <location>
        <begin position="289"/>
        <end position="303"/>
    </location>
</feature>
<feature type="compositionally biased region" description="Polar residues" evidence="1">
    <location>
        <begin position="8"/>
        <end position="18"/>
    </location>
</feature>
<accession>A0A6G1H1H4</accession>